<proteinExistence type="predicted"/>
<gene>
    <name evidence="1" type="ORF">NLG97_g8416</name>
</gene>
<accession>A0ACC1QKR3</accession>
<evidence type="ECO:0000313" key="2">
    <source>
        <dbReference type="Proteomes" id="UP001148737"/>
    </source>
</evidence>
<sequence length="286" mass="30780">MKTAVAFAVLQALAVQGIRIVQGNDDGWAELYARSFHDALRASGHDAVLSCPAENKSGSSSRDEKPTDRKDACEYDSCPPNSGPAGHNATRPELNWVNSFPVTAIKYGIDTFGPQLWDGAAPELAVSGPNVGTNIWLAVPFSGTVGAAAYARTPRASPALAFSGADHGRILAISAQKKAAKKCNWNMMRRIRQRGGPVSELLHDALIRDDAGWFIGGPVYNVRKMLTCSKCRHGRNAIIFGIRDIDARSSAAFSAVAPRRNGLRRAEGTKKLRIKCDAFASTFVLE</sequence>
<name>A0ACC1QKR3_9HYPO</name>
<comment type="caution">
    <text evidence="1">The sequence shown here is derived from an EMBL/GenBank/DDBJ whole genome shotgun (WGS) entry which is preliminary data.</text>
</comment>
<keyword evidence="2" id="KW-1185">Reference proteome</keyword>
<organism evidence="1 2">
    <name type="scientific">Lecanicillium saksenae</name>
    <dbReference type="NCBI Taxonomy" id="468837"/>
    <lineage>
        <taxon>Eukaryota</taxon>
        <taxon>Fungi</taxon>
        <taxon>Dikarya</taxon>
        <taxon>Ascomycota</taxon>
        <taxon>Pezizomycotina</taxon>
        <taxon>Sordariomycetes</taxon>
        <taxon>Hypocreomycetidae</taxon>
        <taxon>Hypocreales</taxon>
        <taxon>Cordycipitaceae</taxon>
        <taxon>Lecanicillium</taxon>
    </lineage>
</organism>
<reference evidence="1" key="1">
    <citation type="submission" date="2022-07" db="EMBL/GenBank/DDBJ databases">
        <title>Genome Sequence of Lecanicillium saksenae.</title>
        <authorList>
            <person name="Buettner E."/>
        </authorList>
    </citation>
    <scope>NUCLEOTIDE SEQUENCE</scope>
    <source>
        <strain evidence="1">VT-O1</strain>
    </source>
</reference>
<dbReference type="EMBL" id="JANAKD010001476">
    <property type="protein sequence ID" value="KAJ3479057.1"/>
    <property type="molecule type" value="Genomic_DNA"/>
</dbReference>
<protein>
    <submittedName>
        <fullName evidence="1">Uncharacterized protein</fullName>
    </submittedName>
</protein>
<evidence type="ECO:0000313" key="1">
    <source>
        <dbReference type="EMBL" id="KAJ3479057.1"/>
    </source>
</evidence>
<dbReference type="Proteomes" id="UP001148737">
    <property type="component" value="Unassembled WGS sequence"/>
</dbReference>